<organism evidence="1 2">
    <name type="scientific">Stigmatella ashevillensis</name>
    <dbReference type="NCBI Taxonomy" id="2995309"/>
    <lineage>
        <taxon>Bacteria</taxon>
        <taxon>Pseudomonadati</taxon>
        <taxon>Myxococcota</taxon>
        <taxon>Myxococcia</taxon>
        <taxon>Myxococcales</taxon>
        <taxon>Cystobacterineae</taxon>
        <taxon>Archangiaceae</taxon>
        <taxon>Stigmatella</taxon>
    </lineage>
</organism>
<evidence type="ECO:0000313" key="1">
    <source>
        <dbReference type="EMBL" id="MDC0711307.1"/>
    </source>
</evidence>
<dbReference type="RefSeq" id="WP_272141263.1">
    <property type="nucleotide sequence ID" value="NZ_JAQNDM010000002.1"/>
</dbReference>
<protein>
    <submittedName>
        <fullName evidence="1">DUF1579 domain-containing protein</fullName>
    </submittedName>
</protein>
<dbReference type="EMBL" id="JAQNDM010000002">
    <property type="protein sequence ID" value="MDC0711307.1"/>
    <property type="molecule type" value="Genomic_DNA"/>
</dbReference>
<name>A0ABT5DCA7_9BACT</name>
<reference evidence="1 2" key="1">
    <citation type="submission" date="2022-11" db="EMBL/GenBank/DDBJ databases">
        <title>Minimal conservation of predation-associated metabolite biosynthetic gene clusters underscores biosynthetic potential of Myxococcota including descriptions for ten novel species: Archangium lansinium sp. nov., Myxococcus landrumus sp. nov., Nannocystis bai.</title>
        <authorList>
            <person name="Ahearne A."/>
            <person name="Stevens C."/>
            <person name="Dowd S."/>
        </authorList>
    </citation>
    <scope>NUCLEOTIDE SEQUENCE [LARGE SCALE GENOMIC DNA]</scope>
    <source>
        <strain evidence="1 2">NCWAL01</strain>
    </source>
</reference>
<sequence>MSQRSFQESLSEGGIHHRLGQLAGQWEGVTKTWFEPEKLADESAWRGTIRPVAGGRFVVHEYEGSLQGKPLSGMAVYAYHLDLDRYEVAWLDTFHTGTALMYSTGAPAGKGLGVLGSYGAPSGPPWGWRTEIHQPDADQLIITHYNVPPEGQGTEAKAVETVYRRVPSR</sequence>
<comment type="caution">
    <text evidence="1">The sequence shown here is derived from an EMBL/GenBank/DDBJ whole genome shotgun (WGS) entry which is preliminary data.</text>
</comment>
<keyword evidence="2" id="KW-1185">Reference proteome</keyword>
<dbReference type="Proteomes" id="UP001221838">
    <property type="component" value="Unassembled WGS sequence"/>
</dbReference>
<dbReference type="InterPro" id="IPR011473">
    <property type="entry name" value="DUF1579"/>
</dbReference>
<gene>
    <name evidence="1" type="ORF">POL68_22750</name>
</gene>
<evidence type="ECO:0000313" key="2">
    <source>
        <dbReference type="Proteomes" id="UP001221838"/>
    </source>
</evidence>
<proteinExistence type="predicted"/>
<dbReference type="Pfam" id="PF07617">
    <property type="entry name" value="DUF1579"/>
    <property type="match status" value="1"/>
</dbReference>
<accession>A0ABT5DCA7</accession>